<protein>
    <recommendedName>
        <fullName evidence="9">ATP-dependent dethiobiotin synthetase BioD</fullName>
        <ecNumber evidence="9">6.3.3.3</ecNumber>
    </recommendedName>
    <alternativeName>
        <fullName evidence="9">DTB synthetase</fullName>
        <shortName evidence="9">DTBS</shortName>
    </alternativeName>
    <alternativeName>
        <fullName evidence="9">Dethiobiotin synthase</fullName>
    </alternativeName>
</protein>
<dbReference type="GO" id="GO:0005829">
    <property type="term" value="C:cytosol"/>
    <property type="evidence" value="ECO:0007669"/>
    <property type="project" value="TreeGrafter"/>
</dbReference>
<feature type="binding site" evidence="9">
    <location>
        <begin position="211"/>
        <end position="213"/>
    </location>
    <ligand>
        <name>ATP</name>
        <dbReference type="ChEBI" id="CHEBI:30616"/>
    </ligand>
</feature>
<dbReference type="PANTHER" id="PTHR43210">
    <property type="entry name" value="DETHIOBIOTIN SYNTHETASE"/>
    <property type="match status" value="1"/>
</dbReference>
<dbReference type="EMBL" id="DVNA01000038">
    <property type="protein sequence ID" value="HIU54492.1"/>
    <property type="molecule type" value="Genomic_DNA"/>
</dbReference>
<comment type="caution">
    <text evidence="10">The sequence shown here is derived from an EMBL/GenBank/DDBJ whole genome shotgun (WGS) entry which is preliminary data.</text>
</comment>
<dbReference type="Proteomes" id="UP000824112">
    <property type="component" value="Unassembled WGS sequence"/>
</dbReference>
<feature type="binding site" evidence="9">
    <location>
        <begin position="15"/>
        <end position="20"/>
    </location>
    <ligand>
        <name>ATP</name>
        <dbReference type="ChEBI" id="CHEBI:30616"/>
    </ligand>
</feature>
<proteinExistence type="inferred from homology"/>
<evidence type="ECO:0000256" key="8">
    <source>
        <dbReference type="ARBA" id="ARBA00047386"/>
    </source>
</evidence>
<accession>A0A9D1M6N0</accession>
<dbReference type="NCBIfam" id="TIGR00347">
    <property type="entry name" value="bioD"/>
    <property type="match status" value="1"/>
</dbReference>
<comment type="caution">
    <text evidence="9">Lacks conserved residue(s) required for the propagation of feature annotation.</text>
</comment>
<evidence type="ECO:0000313" key="11">
    <source>
        <dbReference type="Proteomes" id="UP000824112"/>
    </source>
</evidence>
<comment type="catalytic activity">
    <reaction evidence="8">
        <text>(7R,8S)-8-amino-7-(carboxyamino)nonanoate + ATP = (4R,5S)-dethiobiotin + ADP + phosphate + H(+)</text>
        <dbReference type="Rhea" id="RHEA:63684"/>
        <dbReference type="ChEBI" id="CHEBI:15378"/>
        <dbReference type="ChEBI" id="CHEBI:30616"/>
        <dbReference type="ChEBI" id="CHEBI:43474"/>
        <dbReference type="ChEBI" id="CHEBI:149470"/>
        <dbReference type="ChEBI" id="CHEBI:149473"/>
        <dbReference type="ChEBI" id="CHEBI:456216"/>
    </reaction>
</comment>
<evidence type="ECO:0000256" key="9">
    <source>
        <dbReference type="HAMAP-Rule" id="MF_00336"/>
    </source>
</evidence>
<dbReference type="InterPro" id="IPR027417">
    <property type="entry name" value="P-loop_NTPase"/>
</dbReference>
<dbReference type="GO" id="GO:0009102">
    <property type="term" value="P:biotin biosynthetic process"/>
    <property type="evidence" value="ECO:0007669"/>
    <property type="project" value="UniProtKB-UniRule"/>
</dbReference>
<dbReference type="SUPFAM" id="SSF52540">
    <property type="entry name" value="P-loop containing nucleoside triphosphate hydrolases"/>
    <property type="match status" value="1"/>
</dbReference>
<comment type="similarity">
    <text evidence="9">Belongs to the dethiobiotin synthetase family.</text>
</comment>
<dbReference type="CDD" id="cd03109">
    <property type="entry name" value="DTBS"/>
    <property type="match status" value="1"/>
</dbReference>
<sequence length="221" mass="25044">MKEKKTFFVSGIDTNIGKSYATGYIARQYMKKGYKTITQKFIQTGNVGFSEDIQLHRKIMETGPLPEDYILLTSPVILPYPASPHLAAKLQNTTIHCENITKATKMLEQKYDIVLVEGAGGLMVPITEEFLTIDYIQQNNYPVILVTSGRLGSINHTLLCLEALKIRNIKIESLVYNTYPQTDACIEKETIQYLKNYIKCHLEDTAFEIIPEINIDSATQE</sequence>
<feature type="active site" evidence="9">
    <location>
        <position position="40"/>
    </location>
</feature>
<feature type="binding site" evidence="9">
    <location>
        <begin position="117"/>
        <end position="120"/>
    </location>
    <ligand>
        <name>ATP</name>
        <dbReference type="ChEBI" id="CHEBI:30616"/>
    </ligand>
</feature>
<keyword evidence="5 9" id="KW-0093">Biotin biosynthesis</keyword>
<organism evidence="10 11">
    <name type="scientific">Candidatus Gallibacteroides avistercoris</name>
    <dbReference type="NCBI Taxonomy" id="2840833"/>
    <lineage>
        <taxon>Bacteria</taxon>
        <taxon>Pseudomonadati</taxon>
        <taxon>Bacteroidota</taxon>
        <taxon>Bacteroidia</taxon>
        <taxon>Bacteroidales</taxon>
        <taxon>Bacteroidaceae</taxon>
        <taxon>Bacteroidaceae incertae sedis</taxon>
        <taxon>Candidatus Gallibacteroides</taxon>
    </lineage>
</organism>
<keyword evidence="4 9" id="KW-0547">Nucleotide-binding</keyword>
<dbReference type="GO" id="GO:0004141">
    <property type="term" value="F:dethiobiotin synthase activity"/>
    <property type="evidence" value="ECO:0007669"/>
    <property type="project" value="UniProtKB-UniRule"/>
</dbReference>
<keyword evidence="7 9" id="KW-0460">Magnesium</keyword>
<comment type="cofactor">
    <cofactor evidence="9">
        <name>Mg(2+)</name>
        <dbReference type="ChEBI" id="CHEBI:18420"/>
    </cofactor>
</comment>
<keyword evidence="3 9" id="KW-0479">Metal-binding</keyword>
<comment type="pathway">
    <text evidence="9">Cofactor biosynthesis; biotin biosynthesis; biotin from 7,8-diaminononanoate: step 1/2.</text>
</comment>
<dbReference type="GO" id="GO:0005524">
    <property type="term" value="F:ATP binding"/>
    <property type="evidence" value="ECO:0007669"/>
    <property type="project" value="UniProtKB-UniRule"/>
</dbReference>
<feature type="binding site" evidence="9">
    <location>
        <position position="19"/>
    </location>
    <ligand>
        <name>Mg(2+)</name>
        <dbReference type="ChEBI" id="CHEBI:18420"/>
    </ligand>
</feature>
<dbReference type="InterPro" id="IPR004472">
    <property type="entry name" value="DTB_synth_BioD"/>
</dbReference>
<comment type="catalytic activity">
    <reaction evidence="9">
        <text>(7R,8S)-7,8-diammoniononanoate + CO2 + ATP = (4R,5S)-dethiobiotin + ADP + phosphate + 3 H(+)</text>
        <dbReference type="Rhea" id="RHEA:15805"/>
        <dbReference type="ChEBI" id="CHEBI:15378"/>
        <dbReference type="ChEBI" id="CHEBI:16526"/>
        <dbReference type="ChEBI" id="CHEBI:30616"/>
        <dbReference type="ChEBI" id="CHEBI:43474"/>
        <dbReference type="ChEBI" id="CHEBI:149469"/>
        <dbReference type="ChEBI" id="CHEBI:149473"/>
        <dbReference type="ChEBI" id="CHEBI:456216"/>
        <dbReference type="EC" id="6.3.3.3"/>
    </reaction>
</comment>
<comment type="subunit">
    <text evidence="9">Homodimer.</text>
</comment>
<keyword evidence="6 9" id="KW-0067">ATP-binding</keyword>
<dbReference type="AlphaFoldDB" id="A0A9D1M6N0"/>
<dbReference type="PANTHER" id="PTHR43210:SF2">
    <property type="entry name" value="ATP-DEPENDENT DETHIOBIOTIN SYNTHETASE BIOD 2"/>
    <property type="match status" value="1"/>
</dbReference>
<dbReference type="PIRSF" id="PIRSF006755">
    <property type="entry name" value="DTB_synth"/>
    <property type="match status" value="1"/>
</dbReference>
<keyword evidence="1 9" id="KW-0963">Cytoplasm</keyword>
<comment type="function">
    <text evidence="9">Catalyzes a mechanistically unusual reaction, the ATP-dependent insertion of CO2 between the N7 and N8 nitrogen atoms of 7,8-diaminopelargonic acid (DAPA, also called 7,8-diammoniononanoate) to form a ureido ring.</text>
</comment>
<dbReference type="GO" id="GO:0000287">
    <property type="term" value="F:magnesium ion binding"/>
    <property type="evidence" value="ECO:0007669"/>
    <property type="project" value="UniProtKB-UniRule"/>
</dbReference>
<feature type="binding site" evidence="9">
    <location>
        <begin position="177"/>
        <end position="178"/>
    </location>
    <ligand>
        <name>ATP</name>
        <dbReference type="ChEBI" id="CHEBI:30616"/>
    </ligand>
</feature>
<evidence type="ECO:0000313" key="10">
    <source>
        <dbReference type="EMBL" id="HIU54492.1"/>
    </source>
</evidence>
<dbReference type="Gene3D" id="3.40.50.300">
    <property type="entry name" value="P-loop containing nucleotide triphosphate hydrolases"/>
    <property type="match status" value="1"/>
</dbReference>
<feature type="binding site" evidence="9">
    <location>
        <position position="52"/>
    </location>
    <ligand>
        <name>ATP</name>
        <dbReference type="ChEBI" id="CHEBI:30616"/>
    </ligand>
</feature>
<reference evidence="10" key="2">
    <citation type="journal article" date="2021" name="PeerJ">
        <title>Extensive microbial diversity within the chicken gut microbiome revealed by metagenomics and culture.</title>
        <authorList>
            <person name="Gilroy R."/>
            <person name="Ravi A."/>
            <person name="Getino M."/>
            <person name="Pursley I."/>
            <person name="Horton D.L."/>
            <person name="Alikhan N.F."/>
            <person name="Baker D."/>
            <person name="Gharbi K."/>
            <person name="Hall N."/>
            <person name="Watson M."/>
            <person name="Adriaenssens E.M."/>
            <person name="Foster-Nyarko E."/>
            <person name="Jarju S."/>
            <person name="Secka A."/>
            <person name="Antonio M."/>
            <person name="Oren A."/>
            <person name="Chaudhuri R.R."/>
            <person name="La Ragione R."/>
            <person name="Hildebrand F."/>
            <person name="Pallen M.J."/>
        </authorList>
    </citation>
    <scope>NUCLEOTIDE SEQUENCE</scope>
    <source>
        <strain evidence="10">CHK158-818</strain>
    </source>
</reference>
<name>A0A9D1M6N0_9BACT</name>
<feature type="binding site" evidence="9">
    <location>
        <position position="52"/>
    </location>
    <ligand>
        <name>Mg(2+)</name>
        <dbReference type="ChEBI" id="CHEBI:18420"/>
    </ligand>
</feature>
<evidence type="ECO:0000256" key="2">
    <source>
        <dbReference type="ARBA" id="ARBA00022598"/>
    </source>
</evidence>
<evidence type="ECO:0000256" key="1">
    <source>
        <dbReference type="ARBA" id="ARBA00022490"/>
    </source>
</evidence>
<keyword evidence="2 9" id="KW-0436">Ligase</keyword>
<feature type="binding site" evidence="9">
    <location>
        <position position="117"/>
    </location>
    <ligand>
        <name>Mg(2+)</name>
        <dbReference type="ChEBI" id="CHEBI:18420"/>
    </ligand>
</feature>
<dbReference type="FunFam" id="3.40.50.300:FF:000292">
    <property type="entry name" value="ATP-dependent dethiobiotin synthetase BioD"/>
    <property type="match status" value="1"/>
</dbReference>
<evidence type="ECO:0000256" key="6">
    <source>
        <dbReference type="ARBA" id="ARBA00022840"/>
    </source>
</evidence>
<evidence type="ECO:0000256" key="3">
    <source>
        <dbReference type="ARBA" id="ARBA00022723"/>
    </source>
</evidence>
<gene>
    <name evidence="9 10" type="primary">bioD</name>
    <name evidence="10" type="ORF">IAB03_01640</name>
</gene>
<dbReference type="Pfam" id="PF13500">
    <property type="entry name" value="AAA_26"/>
    <property type="match status" value="1"/>
</dbReference>
<reference evidence="10" key="1">
    <citation type="submission" date="2020-10" db="EMBL/GenBank/DDBJ databases">
        <authorList>
            <person name="Gilroy R."/>
        </authorList>
    </citation>
    <scope>NUCLEOTIDE SEQUENCE</scope>
    <source>
        <strain evidence="10">CHK158-818</strain>
    </source>
</reference>
<evidence type="ECO:0000256" key="4">
    <source>
        <dbReference type="ARBA" id="ARBA00022741"/>
    </source>
</evidence>
<evidence type="ECO:0000256" key="5">
    <source>
        <dbReference type="ARBA" id="ARBA00022756"/>
    </source>
</evidence>
<evidence type="ECO:0000256" key="7">
    <source>
        <dbReference type="ARBA" id="ARBA00022842"/>
    </source>
</evidence>
<comment type="subcellular location">
    <subcellularLocation>
        <location evidence="9">Cytoplasm</location>
    </subcellularLocation>
</comment>
<dbReference type="EC" id="6.3.3.3" evidence="9"/>
<feature type="binding site" evidence="9">
    <location>
        <position position="44"/>
    </location>
    <ligand>
        <name>substrate</name>
    </ligand>
</feature>
<dbReference type="GO" id="GO:0042803">
    <property type="term" value="F:protein homodimerization activity"/>
    <property type="evidence" value="ECO:0007669"/>
    <property type="project" value="UniProtKB-ARBA"/>
</dbReference>
<dbReference type="HAMAP" id="MF_00336">
    <property type="entry name" value="BioD"/>
    <property type="match status" value="1"/>
</dbReference>